<keyword evidence="3" id="KW-1185">Reference proteome</keyword>
<proteinExistence type="predicted"/>
<gene>
    <name evidence="2" type="ORF">ACFSFX_07530</name>
</gene>
<organism evidence="2 3">
    <name type="scientific">Arthrobacter flavus</name>
    <dbReference type="NCBI Taxonomy" id="95172"/>
    <lineage>
        <taxon>Bacteria</taxon>
        <taxon>Bacillati</taxon>
        <taxon>Actinomycetota</taxon>
        <taxon>Actinomycetes</taxon>
        <taxon>Micrococcales</taxon>
        <taxon>Micrococcaceae</taxon>
        <taxon>Arthrobacter</taxon>
    </lineage>
</organism>
<comment type="caution">
    <text evidence="2">The sequence shown here is derived from an EMBL/GenBank/DDBJ whole genome shotgun (WGS) entry which is preliminary data.</text>
</comment>
<protein>
    <submittedName>
        <fullName evidence="2">Uncharacterized protein</fullName>
    </submittedName>
</protein>
<name>A0ABW4Q6W0_9MICC</name>
<evidence type="ECO:0000313" key="2">
    <source>
        <dbReference type="EMBL" id="MFD1846446.1"/>
    </source>
</evidence>
<evidence type="ECO:0000256" key="1">
    <source>
        <dbReference type="SAM" id="Phobius"/>
    </source>
</evidence>
<reference evidence="3" key="1">
    <citation type="journal article" date="2019" name="Int. J. Syst. Evol. Microbiol.">
        <title>The Global Catalogue of Microorganisms (GCM) 10K type strain sequencing project: providing services to taxonomists for standard genome sequencing and annotation.</title>
        <authorList>
            <consortium name="The Broad Institute Genomics Platform"/>
            <consortium name="The Broad Institute Genome Sequencing Center for Infectious Disease"/>
            <person name="Wu L."/>
            <person name="Ma J."/>
        </authorList>
    </citation>
    <scope>NUCLEOTIDE SEQUENCE [LARGE SCALE GENOMIC DNA]</scope>
    <source>
        <strain evidence="3">JCM 11496</strain>
    </source>
</reference>
<keyword evidence="1" id="KW-0812">Transmembrane</keyword>
<keyword evidence="1" id="KW-0472">Membrane</keyword>
<sequence length="53" mass="5474">MPCHLGNPAAGFPLLAVILITAGLTIFSVIANAVEGAEMAERQRVIDACHSAL</sequence>
<dbReference type="RefSeq" id="WP_209729327.1">
    <property type="nucleotide sequence ID" value="NZ_BAAAIJ010000011.1"/>
</dbReference>
<evidence type="ECO:0000313" key="3">
    <source>
        <dbReference type="Proteomes" id="UP001597307"/>
    </source>
</evidence>
<dbReference type="Proteomes" id="UP001597307">
    <property type="component" value="Unassembled WGS sequence"/>
</dbReference>
<feature type="transmembrane region" description="Helical" evidence="1">
    <location>
        <begin position="12"/>
        <end position="34"/>
    </location>
</feature>
<dbReference type="EMBL" id="JBHUGA010000012">
    <property type="protein sequence ID" value="MFD1846446.1"/>
    <property type="molecule type" value="Genomic_DNA"/>
</dbReference>
<keyword evidence="1" id="KW-1133">Transmembrane helix</keyword>
<accession>A0ABW4Q6W0</accession>